<dbReference type="EMBL" id="PCYJ01000014">
    <property type="protein sequence ID" value="PIR45559.1"/>
    <property type="molecule type" value="Genomic_DNA"/>
</dbReference>
<evidence type="ECO:0000313" key="1">
    <source>
        <dbReference type="EMBL" id="PIR45559.1"/>
    </source>
</evidence>
<reference evidence="1 2" key="1">
    <citation type="submission" date="2017-09" db="EMBL/GenBank/DDBJ databases">
        <title>Depth-based differentiation of microbial function through sediment-hosted aquifers and enrichment of novel symbionts in the deep terrestrial subsurface.</title>
        <authorList>
            <person name="Probst A.J."/>
            <person name="Ladd B."/>
            <person name="Jarett J.K."/>
            <person name="Geller-Mcgrath D.E."/>
            <person name="Sieber C.M."/>
            <person name="Emerson J.B."/>
            <person name="Anantharaman K."/>
            <person name="Thomas B.C."/>
            <person name="Malmstrom R."/>
            <person name="Stieglmeier M."/>
            <person name="Klingl A."/>
            <person name="Woyke T."/>
            <person name="Ryan C.M."/>
            <person name="Banfield J.F."/>
        </authorList>
    </citation>
    <scope>NUCLEOTIDE SEQUENCE [LARGE SCALE GENOMIC DNA]</scope>
    <source>
        <strain evidence="1">CG10_big_fil_rev_8_21_14_0_10_50_13</strain>
    </source>
</reference>
<proteinExistence type="predicted"/>
<dbReference type="InterPro" id="IPR013783">
    <property type="entry name" value="Ig-like_fold"/>
</dbReference>
<dbReference type="Proteomes" id="UP000230906">
    <property type="component" value="Unassembled WGS sequence"/>
</dbReference>
<evidence type="ECO:0008006" key="3">
    <source>
        <dbReference type="Google" id="ProtNLM"/>
    </source>
</evidence>
<dbReference type="AlphaFoldDB" id="A0A2H0RG86"/>
<organism evidence="1 2">
    <name type="scientific">Candidatus Vogelbacteria bacterium CG10_big_fil_rev_8_21_14_0_10_50_13</name>
    <dbReference type="NCBI Taxonomy" id="1975044"/>
    <lineage>
        <taxon>Bacteria</taxon>
        <taxon>Candidatus Vogeliibacteriota</taxon>
    </lineage>
</organism>
<accession>A0A2H0RG86</accession>
<dbReference type="Gene3D" id="2.60.40.10">
    <property type="entry name" value="Immunoglobulins"/>
    <property type="match status" value="1"/>
</dbReference>
<comment type="caution">
    <text evidence="1">The sequence shown here is derived from an EMBL/GenBank/DDBJ whole genome shotgun (WGS) entry which is preliminary data.</text>
</comment>
<evidence type="ECO:0000313" key="2">
    <source>
        <dbReference type="Proteomes" id="UP000230906"/>
    </source>
</evidence>
<dbReference type="Pfam" id="PF09136">
    <property type="entry name" value="Glucodextran_B"/>
    <property type="match status" value="1"/>
</dbReference>
<gene>
    <name evidence="1" type="ORF">COV09_00745</name>
</gene>
<sequence length="114" mass="12629">MKNKISLKLIAAILAVVVVLSYGLARSYDLLAGPKIELLDLKDGQTINQELVLIKGEAKRIANLFLNGRQIFTNEMGAFNEPVLLFPGYNAITLSARDKFGREVNKKIIIINQS</sequence>
<name>A0A2H0RG86_9BACT</name>
<protein>
    <recommendedName>
        <fullName evidence="3">Penicillin-binding C-terminal domain-containing protein</fullName>
    </recommendedName>
</protein>